<name>A0A7K1KMF8_9BACT</name>
<gene>
    <name evidence="3" type="ORF">GKC30_06480</name>
</gene>
<protein>
    <submittedName>
        <fullName evidence="3">Hpt domain-containing protein</fullName>
    </submittedName>
</protein>
<dbReference type="Proteomes" id="UP000461162">
    <property type="component" value="Unassembled WGS sequence"/>
</dbReference>
<keyword evidence="4" id="KW-1185">Reference proteome</keyword>
<keyword evidence="1" id="KW-0597">Phosphoprotein</keyword>
<dbReference type="EMBL" id="WODC01000003">
    <property type="protein sequence ID" value="MUM77273.1"/>
    <property type="molecule type" value="Genomic_DNA"/>
</dbReference>
<evidence type="ECO:0000313" key="3">
    <source>
        <dbReference type="EMBL" id="MUM77273.1"/>
    </source>
</evidence>
<reference evidence="3 4" key="1">
    <citation type="submission" date="2019-11" db="EMBL/GenBank/DDBJ databases">
        <title>Pseudodesulfovibrio alkaliphilus, sp. nov., an alkaliphilic sulfate-reducing bacteria from mud volcano of Taman peninsula, Russia.</title>
        <authorList>
            <person name="Frolova A."/>
            <person name="Merkel A.Y."/>
            <person name="Slobodkin A.I."/>
        </authorList>
    </citation>
    <scope>NUCLEOTIDE SEQUENCE [LARGE SCALE GENOMIC DNA]</scope>
    <source>
        <strain evidence="3 4">F-1</strain>
    </source>
</reference>
<dbReference type="GO" id="GO:0000160">
    <property type="term" value="P:phosphorelay signal transduction system"/>
    <property type="evidence" value="ECO:0007669"/>
    <property type="project" value="InterPro"/>
</dbReference>
<dbReference type="Pfam" id="PF01627">
    <property type="entry name" value="Hpt"/>
    <property type="match status" value="1"/>
</dbReference>
<evidence type="ECO:0000259" key="2">
    <source>
        <dbReference type="PROSITE" id="PS50894"/>
    </source>
</evidence>
<sequence>MSDPLFDEQRFVQSLAGDMELAAELVNAFLEDSPERSESLAAALEQGDMDQASKLAHSLKGMCGVVRSTVNAGLALSMEEAAKDGDLGTTRRLYADFVESLDTARLAMREFLARNPQG</sequence>
<proteinExistence type="predicted"/>
<evidence type="ECO:0000256" key="1">
    <source>
        <dbReference type="PROSITE-ProRule" id="PRU00110"/>
    </source>
</evidence>
<dbReference type="AlphaFoldDB" id="A0A7K1KMF8"/>
<feature type="domain" description="HPt" evidence="2">
    <location>
        <begin position="18"/>
        <end position="115"/>
    </location>
</feature>
<feature type="modified residue" description="Phosphohistidine" evidence="1">
    <location>
        <position position="57"/>
    </location>
</feature>
<comment type="caution">
    <text evidence="3">The sequence shown here is derived from an EMBL/GenBank/DDBJ whole genome shotgun (WGS) entry which is preliminary data.</text>
</comment>
<dbReference type="RefSeq" id="WP_155933244.1">
    <property type="nucleotide sequence ID" value="NZ_WODC01000003.1"/>
</dbReference>
<dbReference type="PROSITE" id="PS50894">
    <property type="entry name" value="HPT"/>
    <property type="match status" value="1"/>
</dbReference>
<dbReference type="Gene3D" id="1.20.120.160">
    <property type="entry name" value="HPT domain"/>
    <property type="match status" value="1"/>
</dbReference>
<evidence type="ECO:0000313" key="4">
    <source>
        <dbReference type="Proteomes" id="UP000461162"/>
    </source>
</evidence>
<dbReference type="InterPro" id="IPR008207">
    <property type="entry name" value="Sig_transdc_His_kin_Hpt_dom"/>
</dbReference>
<dbReference type="SUPFAM" id="SSF47226">
    <property type="entry name" value="Histidine-containing phosphotransfer domain, HPT domain"/>
    <property type="match status" value="1"/>
</dbReference>
<dbReference type="GO" id="GO:0004672">
    <property type="term" value="F:protein kinase activity"/>
    <property type="evidence" value="ECO:0007669"/>
    <property type="project" value="UniProtKB-ARBA"/>
</dbReference>
<accession>A0A7K1KMF8</accession>
<dbReference type="InterPro" id="IPR036641">
    <property type="entry name" value="HPT_dom_sf"/>
</dbReference>
<organism evidence="3 4">
    <name type="scientific">Pseudodesulfovibrio alkaliphilus</name>
    <dbReference type="NCBI Taxonomy" id="2661613"/>
    <lineage>
        <taxon>Bacteria</taxon>
        <taxon>Pseudomonadati</taxon>
        <taxon>Thermodesulfobacteriota</taxon>
        <taxon>Desulfovibrionia</taxon>
        <taxon>Desulfovibrionales</taxon>
        <taxon>Desulfovibrionaceae</taxon>
    </lineage>
</organism>